<dbReference type="Proteomes" id="UP001057402">
    <property type="component" value="Chromosome 10"/>
</dbReference>
<evidence type="ECO:0000313" key="2">
    <source>
        <dbReference type="Proteomes" id="UP001057402"/>
    </source>
</evidence>
<reference evidence="2" key="1">
    <citation type="journal article" date="2023" name="Front. Plant Sci.">
        <title>Chromosomal-level genome assembly of Melastoma candidum provides insights into trichome evolution.</title>
        <authorList>
            <person name="Zhong Y."/>
            <person name="Wu W."/>
            <person name="Sun C."/>
            <person name="Zou P."/>
            <person name="Liu Y."/>
            <person name="Dai S."/>
            <person name="Zhou R."/>
        </authorList>
    </citation>
    <scope>NUCLEOTIDE SEQUENCE [LARGE SCALE GENOMIC DNA]</scope>
</reference>
<protein>
    <submittedName>
        <fullName evidence="1">Uncharacterized protein</fullName>
    </submittedName>
</protein>
<accession>A0ACB9M9Y2</accession>
<dbReference type="EMBL" id="CM042889">
    <property type="protein sequence ID" value="KAI4321103.1"/>
    <property type="molecule type" value="Genomic_DNA"/>
</dbReference>
<name>A0ACB9M9Y2_9MYRT</name>
<evidence type="ECO:0000313" key="1">
    <source>
        <dbReference type="EMBL" id="KAI4321103.1"/>
    </source>
</evidence>
<keyword evidence="2" id="KW-1185">Reference proteome</keyword>
<proteinExistence type="predicted"/>
<comment type="caution">
    <text evidence="1">The sequence shown here is derived from an EMBL/GenBank/DDBJ whole genome shotgun (WGS) entry which is preliminary data.</text>
</comment>
<organism evidence="1 2">
    <name type="scientific">Melastoma candidum</name>
    <dbReference type="NCBI Taxonomy" id="119954"/>
    <lineage>
        <taxon>Eukaryota</taxon>
        <taxon>Viridiplantae</taxon>
        <taxon>Streptophyta</taxon>
        <taxon>Embryophyta</taxon>
        <taxon>Tracheophyta</taxon>
        <taxon>Spermatophyta</taxon>
        <taxon>Magnoliopsida</taxon>
        <taxon>eudicotyledons</taxon>
        <taxon>Gunneridae</taxon>
        <taxon>Pentapetalae</taxon>
        <taxon>rosids</taxon>
        <taxon>malvids</taxon>
        <taxon>Myrtales</taxon>
        <taxon>Melastomataceae</taxon>
        <taxon>Melastomatoideae</taxon>
        <taxon>Melastomateae</taxon>
        <taxon>Melastoma</taxon>
    </lineage>
</organism>
<gene>
    <name evidence="1" type="ORF">MLD38_034523</name>
</gene>
<sequence length="2638" mass="296299">MASSSPAKFLFGFLFASIGLWMLFIFAARTVAWILSRVMGASVGFRVGGWKCLRDVVIKFKKGPIESLSIGEIKVSLRQSLIKLGTGLFSKDPKLQVVISDIEIVVRPSTKNKQIPRSRKSRNSTSGKGKWMVVANVARFLSVAISDLVFKTPKAAVEVKDLELDIIKDGGAMPNLFVKLHVSPIIIHLFEARISYDQLSAIDYEKCILSSQVPLAAVERSSAPFSCEELLISCEFGHDREAGIAVKNLDIHCGEVNVNLNEAMVSKRKSPPATSSNTDEACADQQTENNMTSKKKSGLVLLPKYVMMIPEKVSFSLPKLNFNFIHREHDLRIENRIMGIQLRSLKSRSNEDMGESTRLDVQLDFSEIHLLRESSSSLMEIMKVDVVSLVYIPSEPTSPVRAEVDVKLGGTQCNLVMSRLEPWLRMIFSREKKKMVLQEGSNKSKRSPSSDRKAIMWTCTLSAPEMTLMLYSMSGSPLYHGCSQSSHVFANNVSDMGTTVHMELGELNLHTEDEYQECLKENLFGVESNYGSIIHVAKVSLDWGKKETETTEQSISSKRLALSADISGMGVSLTFKRIESLIWTVLSFQALWKSLSASRKRSVQTQGTRSSSPSGKGTRFIQFNLERCSVTFSGEAGLENASIADPKRVNYGSQGGRVVIDVSADGQPRSATVMSTVEDSYKKLNYLVSLDIFLLSVSMNKDTNSNQMELERARSIYQEFLEGLDPHANVVLFDILDAKFVRRPGNHKEISVCSLFSATDVTARWEPDVHLSLFELMLRIKSVVHHHKLEQKNVKTTDDVFTSQNSETNKDPVKELDKHPKQKKKELIFAVDVEMLTLSAAAGDGVDVIVQVHSIFSENARIGVLFEGLMLSFNGARVLKSSRMQVSRVPSSTQDAKALGVTKWDWVIQGLDFHICLPHRLELRAIDDSVEDMLRALKLIAGVKTMLLYPWKKENTKPKKPKSSALGRIRLGIRKLTAEIEEEPIQGWLDEHFHLMRNELCEQAVRLKYVDEIKKGNSSPQNVEAADGSQEKKLSHDSVELEGDDSKSLCKLHEEIYEQSFQSYYRACQNLKSSEGSGACKEGFQSGFKPSASRTSLLSISATELDLTLTSIDGGDAGMIEILKQLDPVIRECDIPFSRLYGQNILLNTGTLVVQLRDYTYPMLSATTGKCKGRVILAQQATHFQPQIYQEVFVGKWRKVRMLRSASGTTPPMKTYSDLPLCFQKGEMSFGVGYEPSFADVGYAFTVALRRANLSVRNPGPLIQPPKKEKSLPWWDDMRNYIHGKISLSFGETRWHILATADPYEKLDKLQIVSSLMELQQSDGRVFMSAKDFKIFASSLQGLGKNRCLKIPVGACDPFIDAPTFTLEILMDWECDSGQPLNHFLHALPSEGKTRDKMLDPFRSTSLSLRWNFSLRPSAPPSVAANEFSVPQVVENEVRNPTFNIGAHDLAWVLKFWTMNYLPPHKLRSFSRWPRFGVPRVVRSGNLSLDRVMTEFMLRFDVTPTCIKHVPLADDDPAKGLTFSMSKLKYEVCFSRGKQKFTFECKREPLDLVYQGIDLHIPKAFLSRNVEDHPCSAKTGQVAVKMAPSVLPDGVPAEKLNAVGNYTDKQRDDGFLLSSDYFTIRRQSPKADPARLLAWQEAGRKNLEMTYVRSEFENGSESDEHARSDQSDDDGYNVVIADNCQRIFVYGLKLLWTIENRDAVWSWAGGLSKAFEAPKPSASCVYAQRKLHQENTEDTAAELTGNELLKRSDSHSETSPPAGPVDAGTEPTSHQQSSRSENSVAIDNAAPILVPVKNGTLDDSEQEGKRHFMVNVIEPQFNLHSEEANGRFLLAAVSGRVLAQSFHSLLHLDHEIIEQALGSAKLHDSEVKPEMQWKRNEFSVMLERVQAHVAPTDVDPGAGLQWLPKVLKSSAKVKRTGALLERVFMPCDMYFRYTRHKGGTPDLKVKPLKELAFNSKDITAAMTSRQFQVMLDVLTNLLFARLPKPRKNSLTYPLDDDEDIEEEADEMVPDGVEEVEVAKVNLERREWEQKLLIDDIRRLSHGGESVDSSIEKDDLWMINGGKQALVQGLKRELANAQKSRKAASAALRKALQKAAQLRLMEKEKNKSPSYAMRISLQINKVVWGMLMDGKAFAEAEINDMIYDFDRDYKDIGIACFMTKSILVRNCLPNAKSDTLLSAWNPPSEWGKNVMLRVDAKQGAPKDGNSLLELFQVEIYPLKIHLTETMYRMMWEYLFPEEEQDTQRRQEVWKVTTTAGAKRVKKGSLMQEGSTSNSPSTKDADVSSRSNVSASTMALANIQAIADPQVSRQQNFRANLVRGSTPELRRTSSFDRSWEEDVAESVANDLLLQVQSSAMSSSKGALLGSTEQQDESSKNKSKDSKNIKSGRTSNEDKKLVKPQEEKRTRPRKLMEFHNIKISQVELLLTYEGSRFVVNDLKLLMDTFHRDEFVGTWRRLFSRVKKHIIWGVLKSVTGMQGKKFKEKLGQKDHNGAAVPDGDLNFSDNEGGQAENNELYPLSWPRRPTDGAGDGFVTSIRGLFNTQRRKAKKFVLRTMRGEAENDRQRSESDGEFHPYARQLTITKATTRLIRRHTKKFRTRQKGSSSQQKDAVSSPTEDMPLESDYSSEGSLTYEDFNP</sequence>